<gene>
    <name evidence="2" type="ORF">MWH26_13780</name>
</gene>
<proteinExistence type="predicted"/>
<evidence type="ECO:0000313" key="3">
    <source>
        <dbReference type="Proteomes" id="UP000829647"/>
    </source>
</evidence>
<reference evidence="2 3" key="1">
    <citation type="submission" date="2022-04" db="EMBL/GenBank/DDBJ databases">
        <title>Hymenobacter sp. isolated from the air.</title>
        <authorList>
            <person name="Won M."/>
            <person name="Lee C.-M."/>
            <person name="Woen H.-Y."/>
            <person name="Kwon S.-W."/>
        </authorList>
    </citation>
    <scope>NUCLEOTIDE SEQUENCE [LARGE SCALE GENOMIC DNA]</scope>
    <source>
        <strain evidence="3">5516 S-25</strain>
    </source>
</reference>
<organism evidence="2 3">
    <name type="scientific">Hymenobacter sublimis</name>
    <dbReference type="NCBI Taxonomy" id="2933777"/>
    <lineage>
        <taxon>Bacteria</taxon>
        <taxon>Pseudomonadati</taxon>
        <taxon>Bacteroidota</taxon>
        <taxon>Cytophagia</taxon>
        <taxon>Cytophagales</taxon>
        <taxon>Hymenobacteraceae</taxon>
        <taxon>Hymenobacter</taxon>
    </lineage>
</organism>
<dbReference type="Proteomes" id="UP000829647">
    <property type="component" value="Chromosome"/>
</dbReference>
<keyword evidence="3" id="KW-1185">Reference proteome</keyword>
<dbReference type="EMBL" id="CP095848">
    <property type="protein sequence ID" value="UPL48254.1"/>
    <property type="molecule type" value="Genomic_DNA"/>
</dbReference>
<protein>
    <submittedName>
        <fullName evidence="2">Uncharacterized protein</fullName>
    </submittedName>
</protein>
<sequence>MRKLYAFNFFLFFTFFTTLPSQAQQYYLNLSQQTIQLPARTIYVEQVLDGRANKSSIGLVYRKLDNRPTAVLFRNGLETELTTFLQKQLPARPTDHPVVLCLRQLRVSEVLNGFTEEASADLAADVYAHLPDGYHFMQSIAARRTKRAMETTRFHDNHLAALLQECLGQVQDASWQRAAATPAQLLELLRSTMSTTTSDPAAALPAILRKAPRAGIYYTFEQFLANLPDSTSLVQLDTIPSKLGGQMSRVLWAGVQQIRPFVYNNYIKKHIPLDAWAYSDGRQLYVQHQKKYFPLVHQRNFFTFVGEAPLDLEYARARSEAQVRAGAMGVATVRAPDHTGEPTGYEVDMRTGQLAPYPSPLQSRLAHPDTCYIYIYRRADAITAPATVFMGTKQVAYIGPNEYMEIRWPYYGRILRLEVQLPGADFCQLLIPNAAQPSYLEVSADAPSNHRPAWRWVPAARGEIDLDELDKLRESAGK</sequence>
<dbReference type="RefSeq" id="WP_247974748.1">
    <property type="nucleotide sequence ID" value="NZ_CP095848.1"/>
</dbReference>
<evidence type="ECO:0000313" key="2">
    <source>
        <dbReference type="EMBL" id="UPL48254.1"/>
    </source>
</evidence>
<name>A0ABY4JA31_9BACT</name>
<keyword evidence="1" id="KW-0732">Signal</keyword>
<accession>A0ABY4JA31</accession>
<evidence type="ECO:0000256" key="1">
    <source>
        <dbReference type="SAM" id="SignalP"/>
    </source>
</evidence>
<feature type="signal peptide" evidence="1">
    <location>
        <begin position="1"/>
        <end position="23"/>
    </location>
</feature>
<feature type="chain" id="PRO_5046525374" evidence="1">
    <location>
        <begin position="24"/>
        <end position="478"/>
    </location>
</feature>